<dbReference type="AlphaFoldDB" id="A0A1I4CKR4"/>
<proteinExistence type="predicted"/>
<evidence type="ECO:0000313" key="1">
    <source>
        <dbReference type="EMBL" id="SFK81333.1"/>
    </source>
</evidence>
<organism evidence="1 2">
    <name type="scientific">Neomesorhizobium albiziae</name>
    <dbReference type="NCBI Taxonomy" id="335020"/>
    <lineage>
        <taxon>Bacteria</taxon>
        <taxon>Pseudomonadati</taxon>
        <taxon>Pseudomonadota</taxon>
        <taxon>Alphaproteobacteria</taxon>
        <taxon>Hyphomicrobiales</taxon>
        <taxon>Phyllobacteriaceae</taxon>
        <taxon>Neomesorhizobium</taxon>
    </lineage>
</organism>
<sequence>MTRMKRIRLTVAMTVARWLGVPVDVHGTFFMEGKNSLSTSGRDNSPK</sequence>
<name>A0A1I4CKR4_9HYPH</name>
<dbReference type="EMBL" id="FOSL01000013">
    <property type="protein sequence ID" value="SFK81333.1"/>
    <property type="molecule type" value="Genomic_DNA"/>
</dbReference>
<dbReference type="Proteomes" id="UP000323300">
    <property type="component" value="Unassembled WGS sequence"/>
</dbReference>
<protein>
    <submittedName>
        <fullName evidence="1">Uncharacterized protein</fullName>
    </submittedName>
</protein>
<keyword evidence="2" id="KW-1185">Reference proteome</keyword>
<evidence type="ECO:0000313" key="2">
    <source>
        <dbReference type="Proteomes" id="UP000323300"/>
    </source>
</evidence>
<reference evidence="1 2" key="1">
    <citation type="submission" date="2016-10" db="EMBL/GenBank/DDBJ databases">
        <authorList>
            <person name="Varghese N."/>
            <person name="Submissions S."/>
        </authorList>
    </citation>
    <scope>NUCLEOTIDE SEQUENCE [LARGE SCALE GENOMIC DNA]</scope>
    <source>
        <strain evidence="1 2">DSM 21822</strain>
    </source>
</reference>
<accession>A0A1I4CKR4</accession>
<gene>
    <name evidence="1" type="ORF">SAMN04488498_113107</name>
</gene>